<dbReference type="RefSeq" id="WP_245091193.1">
    <property type="nucleotide sequence ID" value="NZ_CP095053.1"/>
</dbReference>
<name>A0A8T9SQ77_9BACT</name>
<accession>A0A8T9SQ77</accession>
<organism evidence="2 3">
    <name type="scientific">Hymenobacter aerilatus</name>
    <dbReference type="NCBI Taxonomy" id="2932251"/>
    <lineage>
        <taxon>Bacteria</taxon>
        <taxon>Pseudomonadati</taxon>
        <taxon>Bacteroidota</taxon>
        <taxon>Cytophagia</taxon>
        <taxon>Cytophagales</taxon>
        <taxon>Hymenobacteraceae</taxon>
        <taxon>Hymenobacter</taxon>
    </lineage>
</organism>
<sequence length="274" mass="31637">MHPNLAVVIPIYKPYAALSASERKSLRRTYEVLGEYDIVFVTHDELDATTYYPQREGGGSVTTLRFARSYFTGLVSYSKLMLSLEFYQCFTRYDYLLVCQLDVYVFTDQLAYFTSKGYDYIGAPWFENFDAATTTSRITGVGNGGFSLRKVKSFLNVLYALELFSGRRRTWPVLSAAARHFVDVLRVAKHERARRTRAYEAALPWDTPLYEDGYWGIMVPQFFPWFRVASVEDATAFAFEVNPSVLYALNKQQLPMGTHAWEKYDPAFWTPFIK</sequence>
<keyword evidence="3" id="KW-1185">Reference proteome</keyword>
<proteinExistence type="predicted"/>
<dbReference type="AlphaFoldDB" id="A0A8T9SQ77"/>
<protein>
    <recommendedName>
        <fullName evidence="1">DUF5672 domain-containing protein</fullName>
    </recommendedName>
</protein>
<evidence type="ECO:0000313" key="3">
    <source>
        <dbReference type="Proteomes" id="UP000829925"/>
    </source>
</evidence>
<dbReference type="Proteomes" id="UP000829925">
    <property type="component" value="Chromosome"/>
</dbReference>
<dbReference type="Pfam" id="PF18922">
    <property type="entry name" value="DUF5672"/>
    <property type="match status" value="1"/>
</dbReference>
<dbReference type="EMBL" id="CP095053">
    <property type="protein sequence ID" value="UOR03945.1"/>
    <property type="molecule type" value="Genomic_DNA"/>
</dbReference>
<evidence type="ECO:0000313" key="2">
    <source>
        <dbReference type="EMBL" id="UOR03945.1"/>
    </source>
</evidence>
<evidence type="ECO:0000259" key="1">
    <source>
        <dbReference type="Pfam" id="PF18922"/>
    </source>
</evidence>
<feature type="domain" description="DUF5672" evidence="1">
    <location>
        <begin position="62"/>
        <end position="259"/>
    </location>
</feature>
<dbReference type="KEGG" id="haei:MUN82_13425"/>
<reference evidence="2 3" key="1">
    <citation type="submission" date="2022-04" db="EMBL/GenBank/DDBJ databases">
        <title>Hymenobacter sp. isolated from the air.</title>
        <authorList>
            <person name="Won M."/>
            <person name="Lee C.-M."/>
            <person name="Woen H.-Y."/>
            <person name="Kwon S.-W."/>
        </authorList>
    </citation>
    <scope>NUCLEOTIDE SEQUENCE [LARGE SCALE GENOMIC DNA]</scope>
    <source>
        <strain evidence="3">5413 J-13</strain>
    </source>
</reference>
<gene>
    <name evidence="2" type="ORF">MUN82_13425</name>
</gene>
<dbReference type="InterPro" id="IPR043729">
    <property type="entry name" value="DUF5672"/>
</dbReference>